<protein>
    <submittedName>
        <fullName evidence="1">Uncharacterized protein</fullName>
    </submittedName>
</protein>
<sequence>MARPFNRGEIARYDAVRHRIQHDMRASGDDARITLRDLVLALSAAGYDRSHRDLRAVLSGEKRSRPALRECSAAVAAIRRQRRSALPSWL</sequence>
<reference evidence="1 2" key="1">
    <citation type="submission" date="2016-11" db="EMBL/GenBank/DDBJ databases">
        <title>Study of marine rhodopsin-containing bacteria.</title>
        <authorList>
            <person name="Yoshizawa S."/>
            <person name="Kumagai Y."/>
            <person name="Kogure K."/>
        </authorList>
    </citation>
    <scope>NUCLEOTIDE SEQUENCE [LARGE SCALE GENOMIC DNA]</scope>
    <source>
        <strain evidence="1 2">SG-29</strain>
    </source>
</reference>
<comment type="caution">
    <text evidence="1">The sequence shown here is derived from an EMBL/GenBank/DDBJ whole genome shotgun (WGS) entry which is preliminary data.</text>
</comment>
<dbReference type="AlphaFoldDB" id="A0A259TYG7"/>
<accession>A0A259TYG7</accession>
<name>A0A259TYG7_9BACT</name>
<proteinExistence type="predicted"/>
<gene>
    <name evidence="1" type="ORF">BSZ36_07055</name>
</gene>
<keyword evidence="2" id="KW-1185">Reference proteome</keyword>
<organism evidence="1 2">
    <name type="scientific">Rubricoccus marinus</name>
    <dbReference type="NCBI Taxonomy" id="716817"/>
    <lineage>
        <taxon>Bacteria</taxon>
        <taxon>Pseudomonadati</taxon>
        <taxon>Rhodothermota</taxon>
        <taxon>Rhodothermia</taxon>
        <taxon>Rhodothermales</taxon>
        <taxon>Rubricoccaceae</taxon>
        <taxon>Rubricoccus</taxon>
    </lineage>
</organism>
<dbReference type="RefSeq" id="WP_094547309.1">
    <property type="nucleotide sequence ID" value="NZ_MQWB01000001.1"/>
</dbReference>
<evidence type="ECO:0000313" key="2">
    <source>
        <dbReference type="Proteomes" id="UP000216446"/>
    </source>
</evidence>
<dbReference type="Proteomes" id="UP000216446">
    <property type="component" value="Unassembled WGS sequence"/>
</dbReference>
<dbReference type="EMBL" id="MQWB01000001">
    <property type="protein sequence ID" value="OZC02751.1"/>
    <property type="molecule type" value="Genomic_DNA"/>
</dbReference>
<evidence type="ECO:0000313" key="1">
    <source>
        <dbReference type="EMBL" id="OZC02751.1"/>
    </source>
</evidence>
<dbReference type="InParanoid" id="A0A259TYG7"/>